<name>A0ABS1JPP5_9BURK</name>
<dbReference type="EMBL" id="JAEQND010000007">
    <property type="protein sequence ID" value="MBL0426244.1"/>
    <property type="molecule type" value="Genomic_DNA"/>
</dbReference>
<accession>A0ABS1JPP5</accession>
<sequence length="141" mass="15038">MRIRDHPESTAALLLVGIAAFHAMFDAAGGWPQGALLARPVLRPLPPVGSSARKDMDWCLQNVAIIHDVYWASACVVAAQQQDARRVACLASHPGKDHACETGLGPPDDSSDCTLPDQRAGELNVARAKAEQQCMDEAAAR</sequence>
<gene>
    <name evidence="2" type="ORF">JI746_14105</name>
</gene>
<reference evidence="2 3" key="1">
    <citation type="journal article" date="2017" name="Int. J. Syst. Evol. Microbiol.">
        <title>Ramlibacter alkalitolerans sp. nov., alkali-tolerant bacterium isolated from soil of ginseng.</title>
        <authorList>
            <person name="Lee D.H."/>
            <person name="Cha C.J."/>
        </authorList>
    </citation>
    <scope>NUCLEOTIDE SEQUENCE [LARGE SCALE GENOMIC DNA]</scope>
    <source>
        <strain evidence="2 3">KACC 19305</strain>
    </source>
</reference>
<protein>
    <submittedName>
        <fullName evidence="2">Uncharacterized protein</fullName>
    </submittedName>
</protein>
<evidence type="ECO:0000256" key="1">
    <source>
        <dbReference type="SAM" id="MobiDB-lite"/>
    </source>
</evidence>
<feature type="region of interest" description="Disordered" evidence="1">
    <location>
        <begin position="96"/>
        <end position="117"/>
    </location>
</feature>
<organism evidence="2 3">
    <name type="scientific">Ramlibacter alkalitolerans</name>
    <dbReference type="NCBI Taxonomy" id="2039631"/>
    <lineage>
        <taxon>Bacteria</taxon>
        <taxon>Pseudomonadati</taxon>
        <taxon>Pseudomonadota</taxon>
        <taxon>Betaproteobacteria</taxon>
        <taxon>Burkholderiales</taxon>
        <taxon>Comamonadaceae</taxon>
        <taxon>Ramlibacter</taxon>
    </lineage>
</organism>
<evidence type="ECO:0000313" key="2">
    <source>
        <dbReference type="EMBL" id="MBL0426244.1"/>
    </source>
</evidence>
<keyword evidence="3" id="KW-1185">Reference proteome</keyword>
<proteinExistence type="predicted"/>
<evidence type="ECO:0000313" key="3">
    <source>
        <dbReference type="Proteomes" id="UP000622707"/>
    </source>
</evidence>
<comment type="caution">
    <text evidence="2">The sequence shown here is derived from an EMBL/GenBank/DDBJ whole genome shotgun (WGS) entry which is preliminary data.</text>
</comment>
<dbReference type="RefSeq" id="WP_201690292.1">
    <property type="nucleotide sequence ID" value="NZ_JAEQND010000007.1"/>
</dbReference>
<dbReference type="Proteomes" id="UP000622707">
    <property type="component" value="Unassembled WGS sequence"/>
</dbReference>